<dbReference type="InterPro" id="IPR038881">
    <property type="entry name" value="Yae1-like"/>
</dbReference>
<dbReference type="PANTHER" id="PTHR18829">
    <property type="entry name" value="PROTEIN YAE1 HOMOLOG"/>
    <property type="match status" value="1"/>
</dbReference>
<reference evidence="6 8" key="1">
    <citation type="journal article" date="2012" name="Nature">
        <title>Repeated polyploidization of Gossypium genomes and the evolution of spinnable cotton fibres.</title>
        <authorList>
            <person name="Paterson A.H."/>
            <person name="Wendel J.F."/>
            <person name="Gundlach H."/>
            <person name="Guo H."/>
            <person name="Jenkins J."/>
            <person name="Jin D."/>
            <person name="Llewellyn D."/>
            <person name="Showmaker K.C."/>
            <person name="Shu S."/>
            <person name="Udall J."/>
            <person name="Yoo M.J."/>
            <person name="Byers R."/>
            <person name="Chen W."/>
            <person name="Doron-Faigenboim A."/>
            <person name="Duke M.V."/>
            <person name="Gong L."/>
            <person name="Grimwood J."/>
            <person name="Grover C."/>
            <person name="Grupp K."/>
            <person name="Hu G."/>
            <person name="Lee T.H."/>
            <person name="Li J."/>
            <person name="Lin L."/>
            <person name="Liu T."/>
            <person name="Marler B.S."/>
            <person name="Page J.T."/>
            <person name="Roberts A.W."/>
            <person name="Romanel E."/>
            <person name="Sanders W.S."/>
            <person name="Szadkowski E."/>
            <person name="Tan X."/>
            <person name="Tang H."/>
            <person name="Xu C."/>
            <person name="Wang J."/>
            <person name="Wang Z."/>
            <person name="Zhang D."/>
            <person name="Zhang L."/>
            <person name="Ashrafi H."/>
            <person name="Bedon F."/>
            <person name="Bowers J.E."/>
            <person name="Brubaker C.L."/>
            <person name="Chee P.W."/>
            <person name="Das S."/>
            <person name="Gingle A.R."/>
            <person name="Haigler C.H."/>
            <person name="Harker D."/>
            <person name="Hoffmann L.V."/>
            <person name="Hovav R."/>
            <person name="Jones D.C."/>
            <person name="Lemke C."/>
            <person name="Mansoor S."/>
            <person name="ur Rahman M."/>
            <person name="Rainville L.N."/>
            <person name="Rambani A."/>
            <person name="Reddy U.K."/>
            <person name="Rong J.K."/>
            <person name="Saranga Y."/>
            <person name="Scheffler B.E."/>
            <person name="Scheffler J.A."/>
            <person name="Stelly D.M."/>
            <person name="Triplett B.A."/>
            <person name="Van Deynze A."/>
            <person name="Vaslin M.F."/>
            <person name="Waghmare V.N."/>
            <person name="Walford S.A."/>
            <person name="Wright R.J."/>
            <person name="Zaki E.A."/>
            <person name="Zhang T."/>
            <person name="Dennis E.S."/>
            <person name="Mayer K.F."/>
            <person name="Peterson D.G."/>
            <person name="Rokhsar D.S."/>
            <person name="Wang X."/>
            <person name="Schmutz J."/>
        </authorList>
    </citation>
    <scope>NUCLEOTIDE SEQUENCE [LARGE SCALE GENOMIC DNA]</scope>
</reference>
<protein>
    <recommendedName>
        <fullName evidence="5">Essential protein Yae1 N-terminal domain-containing protein</fullName>
    </recommendedName>
</protein>
<evidence type="ECO:0000256" key="4">
    <source>
        <dbReference type="ARBA" id="ARBA00023242"/>
    </source>
</evidence>
<dbReference type="EMBL" id="JABEZZ010000012">
    <property type="protein sequence ID" value="MBA0601188.1"/>
    <property type="molecule type" value="Genomic_DNA"/>
</dbReference>
<name>A0A0D2TKJ3_GOSRA</name>
<reference evidence="7 9" key="2">
    <citation type="journal article" date="2019" name="Genome Biol. Evol.">
        <title>Insights into the evolution of the New World diploid cottons (Gossypium, subgenus Houzingenia) based on genome sequencing.</title>
        <authorList>
            <person name="Grover C.E."/>
            <person name="Arick M.A. 2nd"/>
            <person name="Thrash A."/>
            <person name="Conover J.L."/>
            <person name="Sanders W.S."/>
            <person name="Peterson D.G."/>
            <person name="Frelichowski J.E."/>
            <person name="Scheffler J.A."/>
            <person name="Scheffler B.E."/>
            <person name="Wendel J.F."/>
        </authorList>
    </citation>
    <scope>NUCLEOTIDE SEQUENCE [LARGE SCALE GENOMIC DNA]</scope>
    <source>
        <strain evidence="7">8</strain>
        <tissue evidence="7">Leaf</tissue>
    </source>
</reference>
<accession>A0A0D2TKJ3</accession>
<dbReference type="AlphaFoldDB" id="A0A0D2TKJ3"/>
<evidence type="ECO:0000313" key="6">
    <source>
        <dbReference type="EMBL" id="KJB76248.1"/>
    </source>
</evidence>
<keyword evidence="3" id="KW-0963">Cytoplasm</keyword>
<dbReference type="Pfam" id="PF09811">
    <property type="entry name" value="Yae1_N"/>
    <property type="match status" value="1"/>
</dbReference>
<dbReference type="Proteomes" id="UP000593578">
    <property type="component" value="Unassembled WGS sequence"/>
</dbReference>
<comment type="subcellular location">
    <subcellularLocation>
        <location evidence="2">Cytoplasm</location>
    </subcellularLocation>
    <subcellularLocation>
        <location evidence="1">Nucleus</location>
    </subcellularLocation>
</comment>
<evidence type="ECO:0000256" key="2">
    <source>
        <dbReference type="ARBA" id="ARBA00004496"/>
    </source>
</evidence>
<dbReference type="GO" id="GO:0005634">
    <property type="term" value="C:nucleus"/>
    <property type="evidence" value="ECO:0007669"/>
    <property type="project" value="UniProtKB-SubCell"/>
</dbReference>
<organism evidence="6 8">
    <name type="scientific">Gossypium raimondii</name>
    <name type="common">Peruvian cotton</name>
    <name type="synonym">Gossypium klotzschianum subsp. raimondii</name>
    <dbReference type="NCBI Taxonomy" id="29730"/>
    <lineage>
        <taxon>Eukaryota</taxon>
        <taxon>Viridiplantae</taxon>
        <taxon>Streptophyta</taxon>
        <taxon>Embryophyta</taxon>
        <taxon>Tracheophyta</taxon>
        <taxon>Spermatophyta</taxon>
        <taxon>Magnoliopsida</taxon>
        <taxon>eudicotyledons</taxon>
        <taxon>Gunneridae</taxon>
        <taxon>Pentapetalae</taxon>
        <taxon>rosids</taxon>
        <taxon>malvids</taxon>
        <taxon>Malvales</taxon>
        <taxon>Malvaceae</taxon>
        <taxon>Malvoideae</taxon>
        <taxon>Gossypium</taxon>
    </lineage>
</organism>
<reference evidence="7" key="3">
    <citation type="submission" date="2020-04" db="EMBL/GenBank/DDBJ databases">
        <authorList>
            <person name="Grover C.E."/>
            <person name="Arick M.A. II"/>
            <person name="Thrash A."/>
            <person name="Conover J.L."/>
            <person name="Sanders W.S."/>
            <person name="Peterson D.G."/>
            <person name="Scheffler J.A."/>
            <person name="Scheffler B.E."/>
            <person name="Wendel J.F."/>
        </authorList>
    </citation>
    <scope>NUCLEOTIDE SEQUENCE</scope>
    <source>
        <strain evidence="7">8</strain>
        <tissue evidence="7">Leaf</tissue>
    </source>
</reference>
<dbReference type="EMBL" id="CM001751">
    <property type="protein sequence ID" value="KJB76248.1"/>
    <property type="molecule type" value="Genomic_DNA"/>
</dbReference>
<evidence type="ECO:0000256" key="1">
    <source>
        <dbReference type="ARBA" id="ARBA00004123"/>
    </source>
</evidence>
<dbReference type="GO" id="GO:0005737">
    <property type="term" value="C:cytoplasm"/>
    <property type="evidence" value="ECO:0007669"/>
    <property type="project" value="UniProtKB-SubCell"/>
</dbReference>
<dbReference type="PANTHER" id="PTHR18829:SF0">
    <property type="entry name" value="PROTEIN YAE1 HOMOLOG"/>
    <property type="match status" value="1"/>
</dbReference>
<evidence type="ECO:0000259" key="5">
    <source>
        <dbReference type="Pfam" id="PF09811"/>
    </source>
</evidence>
<evidence type="ECO:0000313" key="8">
    <source>
        <dbReference type="Proteomes" id="UP000032304"/>
    </source>
</evidence>
<proteinExistence type="predicted"/>
<dbReference type="InterPro" id="IPR019191">
    <property type="entry name" value="Essential_protein_Yae1_N"/>
</dbReference>
<evidence type="ECO:0000313" key="7">
    <source>
        <dbReference type="EMBL" id="MBA0601188.1"/>
    </source>
</evidence>
<evidence type="ECO:0000313" key="9">
    <source>
        <dbReference type="Proteomes" id="UP000593578"/>
    </source>
</evidence>
<feature type="domain" description="Essential protein Yae1 N-terminal" evidence="5">
    <location>
        <begin position="85"/>
        <end position="122"/>
    </location>
</feature>
<dbReference type="Gramene" id="KJB76248">
    <property type="protein sequence ID" value="KJB76248"/>
    <property type="gene ID" value="B456_012G080400"/>
</dbReference>
<keyword evidence="4" id="KW-0539">Nucleus</keyword>
<dbReference type="Proteomes" id="UP000032304">
    <property type="component" value="Chromosome 12"/>
</dbReference>
<keyword evidence="8" id="KW-1185">Reference proteome</keyword>
<gene>
    <name evidence="6" type="ORF">B456_012G080400</name>
    <name evidence="7" type="ORF">Gorai_004374</name>
</gene>
<sequence length="233" mass="26145">MKCQSNFFYCFYSEMDDKFAQELYSESLHLSNLQLDRSSSTNGFNKADIQDEDGSLWGGSDEELDKTSDLDREWKRRHDQFHTIGYRDGLIAGKEASAQEGFNIGFKQSIPIGYNWGIARGVTSALACLPDELRERLIETQENRDKFQELYESVNLLSATDALKLFHDDILTKKAVEQSGSTEASVSVGGAQEHISNSSSLGTYSTKLQSLLLESPEIKVQFFHQGASTPDRC</sequence>
<evidence type="ECO:0000256" key="3">
    <source>
        <dbReference type="ARBA" id="ARBA00022490"/>
    </source>
</evidence>
<dbReference type="eggNOG" id="ENOG502RZP7">
    <property type="taxonomic scope" value="Eukaryota"/>
</dbReference>